<gene>
    <name evidence="7" type="ORF">ACFO5K_05290</name>
</gene>
<feature type="binding site" evidence="5">
    <location>
        <begin position="93"/>
        <end position="98"/>
    </location>
    <ligand>
        <name>acetyl-CoA</name>
        <dbReference type="ChEBI" id="CHEBI:57288"/>
    </ligand>
</feature>
<protein>
    <submittedName>
        <fullName evidence="7">GNAT family N-acetyltransferase</fullName>
    </submittedName>
</protein>
<evidence type="ECO:0000256" key="1">
    <source>
        <dbReference type="ARBA" id="ARBA00009213"/>
    </source>
</evidence>
<accession>A0ABV8VDS7</accession>
<dbReference type="InterPro" id="IPR051554">
    <property type="entry name" value="Acetyltransferase_Eis"/>
</dbReference>
<dbReference type="Pfam" id="PF17668">
    <property type="entry name" value="Acetyltransf_17"/>
    <property type="match status" value="1"/>
</dbReference>
<dbReference type="SUPFAM" id="SSF55718">
    <property type="entry name" value="SCP-like"/>
    <property type="match status" value="1"/>
</dbReference>
<comment type="subunit">
    <text evidence="5">Homohexamer; trimer of dimers.</text>
</comment>
<comment type="similarity">
    <text evidence="1 5">Belongs to the acetyltransferase Eis family.</text>
</comment>
<dbReference type="RefSeq" id="WP_378556524.1">
    <property type="nucleotide sequence ID" value="NZ_JBHSDL010000005.1"/>
</dbReference>
<dbReference type="Gene3D" id="3.30.1050.10">
    <property type="entry name" value="SCP2 sterol-binding domain"/>
    <property type="match status" value="1"/>
</dbReference>
<comment type="caution">
    <text evidence="7">The sequence shown here is derived from an EMBL/GenBank/DDBJ whole genome shotgun (WGS) entry which is preliminary data.</text>
</comment>
<dbReference type="Pfam" id="PF13530">
    <property type="entry name" value="SCP2_2"/>
    <property type="match status" value="1"/>
</dbReference>
<evidence type="ECO:0000313" key="8">
    <source>
        <dbReference type="Proteomes" id="UP001595844"/>
    </source>
</evidence>
<evidence type="ECO:0000259" key="6">
    <source>
        <dbReference type="PROSITE" id="PS51186"/>
    </source>
</evidence>
<dbReference type="PANTHER" id="PTHR37817:SF1">
    <property type="entry name" value="N-ACETYLTRANSFERASE EIS"/>
    <property type="match status" value="1"/>
</dbReference>
<keyword evidence="3 5" id="KW-0808">Transferase</keyword>
<evidence type="ECO:0000256" key="3">
    <source>
        <dbReference type="ARBA" id="ARBA00022679"/>
    </source>
</evidence>
<sequence>MTSAKSVRVRAATEADRAAIVLLRETGFGMRYGPVELEEQGRLFPVERSLVAVDGDQVVGHTVDITMNVTVPGLQTVRACGVEGVAVAPTHRRRGILRALFTTQHARAAAEGLPLAILTASEATIYGRFGYETTIHDTVVRIDRRRAEFRATTPDPGGVTISTMEAAKSHLRQVYARWQQRTPGAQERPDAKWALLFADPDRNRDGATSLYVLLHADGYALYRRRYLDGRPTVVLWEMRAITTEAHAALWRVLLGMDLVDTVEATLAEDDPLPYLLTDPRAVTLTRRGDALWARVMDVPAALTARSYRHDLDAVVAVHDPFRDAGGTFALRVRDGIAACAPTSRTPDLTCDINVLGGLYFGAHRARDYARAHRISVTGPMVLDDFDAAFATERAPELGWFF</sequence>
<feature type="domain" description="N-acetyltransferase" evidence="6">
    <location>
        <begin position="7"/>
        <end position="156"/>
    </location>
</feature>
<dbReference type="PROSITE" id="PS51186">
    <property type="entry name" value="GNAT"/>
    <property type="match status" value="1"/>
</dbReference>
<dbReference type="HAMAP" id="MF_01812">
    <property type="entry name" value="Eis"/>
    <property type="match status" value="1"/>
</dbReference>
<dbReference type="InterPro" id="IPR036527">
    <property type="entry name" value="SCP2_sterol-bd_dom_sf"/>
</dbReference>
<dbReference type="NCBIfam" id="NF002367">
    <property type="entry name" value="PRK01346.1-4"/>
    <property type="match status" value="1"/>
</dbReference>
<dbReference type="Proteomes" id="UP001595844">
    <property type="component" value="Unassembled WGS sequence"/>
</dbReference>
<name>A0ABV8VDS7_9NOCA</name>
<feature type="binding site" evidence="5">
    <location>
        <begin position="121"/>
        <end position="122"/>
    </location>
    <ligand>
        <name>acetyl-CoA</name>
        <dbReference type="ChEBI" id="CHEBI:57288"/>
    </ligand>
</feature>
<evidence type="ECO:0000256" key="4">
    <source>
        <dbReference type="ARBA" id="ARBA00023315"/>
    </source>
</evidence>
<dbReference type="InterPro" id="IPR000182">
    <property type="entry name" value="GNAT_dom"/>
</dbReference>
<keyword evidence="2" id="KW-1036">Host cytoplasmic vesicle</keyword>
<keyword evidence="8" id="KW-1185">Reference proteome</keyword>
<dbReference type="InterPro" id="IPR041380">
    <property type="entry name" value="Acetyltransf_17"/>
</dbReference>
<reference evidence="8" key="1">
    <citation type="journal article" date="2019" name="Int. J. Syst. Evol. Microbiol.">
        <title>The Global Catalogue of Microorganisms (GCM) 10K type strain sequencing project: providing services to taxonomists for standard genome sequencing and annotation.</title>
        <authorList>
            <consortium name="The Broad Institute Genomics Platform"/>
            <consortium name="The Broad Institute Genome Sequencing Center for Infectious Disease"/>
            <person name="Wu L."/>
            <person name="Ma J."/>
        </authorList>
    </citation>
    <scope>NUCLEOTIDE SEQUENCE [LARGE SCALE GENOMIC DNA]</scope>
    <source>
        <strain evidence="8">IBRC-M 10490</strain>
    </source>
</reference>
<dbReference type="CDD" id="cd04301">
    <property type="entry name" value="NAT_SF"/>
    <property type="match status" value="1"/>
</dbReference>
<organism evidence="7 8">
    <name type="scientific">Nocardia halotolerans</name>
    <dbReference type="NCBI Taxonomy" id="1755878"/>
    <lineage>
        <taxon>Bacteria</taxon>
        <taxon>Bacillati</taxon>
        <taxon>Actinomycetota</taxon>
        <taxon>Actinomycetes</taxon>
        <taxon>Mycobacteriales</taxon>
        <taxon>Nocardiaceae</taxon>
        <taxon>Nocardia</taxon>
    </lineage>
</organism>
<dbReference type="Pfam" id="PF13527">
    <property type="entry name" value="Acetyltransf_9"/>
    <property type="match status" value="1"/>
</dbReference>
<dbReference type="InterPro" id="IPR025559">
    <property type="entry name" value="Eis_dom"/>
</dbReference>
<dbReference type="InterPro" id="IPR022902">
    <property type="entry name" value="NAcTrfase_Eis"/>
</dbReference>
<dbReference type="PANTHER" id="PTHR37817">
    <property type="entry name" value="N-ACETYLTRANSFERASE EIS"/>
    <property type="match status" value="1"/>
</dbReference>
<feature type="active site" description="Proton acceptor; via carboxylate" evidence="5">
    <location>
        <position position="401"/>
    </location>
</feature>
<evidence type="ECO:0000313" key="7">
    <source>
        <dbReference type="EMBL" id="MFC4373508.1"/>
    </source>
</evidence>
<proteinExistence type="inferred from homology"/>
<evidence type="ECO:0000256" key="5">
    <source>
        <dbReference type="HAMAP-Rule" id="MF_01812"/>
    </source>
</evidence>
<evidence type="ECO:0000256" key="2">
    <source>
        <dbReference type="ARBA" id="ARBA00022488"/>
    </source>
</evidence>
<dbReference type="Gene3D" id="3.40.630.30">
    <property type="match status" value="2"/>
</dbReference>
<feature type="binding site" evidence="5">
    <location>
        <begin position="85"/>
        <end position="87"/>
    </location>
    <ligand>
        <name>acetyl-CoA</name>
        <dbReference type="ChEBI" id="CHEBI:57288"/>
    </ligand>
</feature>
<keyword evidence="4 5" id="KW-0012">Acyltransferase</keyword>
<feature type="active site" description="Proton donor" evidence="5">
    <location>
        <position position="126"/>
    </location>
</feature>
<dbReference type="EMBL" id="JBHSDL010000005">
    <property type="protein sequence ID" value="MFC4373508.1"/>
    <property type="molecule type" value="Genomic_DNA"/>
</dbReference>
<dbReference type="SUPFAM" id="SSF55729">
    <property type="entry name" value="Acyl-CoA N-acyltransferases (Nat)"/>
    <property type="match status" value="1"/>
</dbReference>
<dbReference type="InterPro" id="IPR016181">
    <property type="entry name" value="Acyl_CoA_acyltransferase"/>
</dbReference>